<dbReference type="Pfam" id="PF04480">
    <property type="entry name" value="DUF559"/>
    <property type="match status" value="1"/>
</dbReference>
<dbReference type="EMBL" id="JRHC01000001">
    <property type="protein sequence ID" value="KJF44104.1"/>
    <property type="molecule type" value="Genomic_DNA"/>
</dbReference>
<sequence>MSISDNVSMFYGAKAHIFEKAKLLRNNMTEAEILLWEQLKGKKVLGLRFRPQHPIDIFIADFYCQPLKLVIEVDGGIHKSKDQKEYDIGRTGELNYWGIEVVRFTNEEVERNITQVIETIKQKCIKRQSEIAKGPLQGI</sequence>
<protein>
    <submittedName>
        <fullName evidence="2">Leucyl-tRNA synthetase</fullName>
    </submittedName>
</protein>
<evidence type="ECO:0000313" key="3">
    <source>
        <dbReference type="Proteomes" id="UP000032544"/>
    </source>
</evidence>
<dbReference type="Gene3D" id="3.40.960.10">
    <property type="entry name" value="VSR Endonuclease"/>
    <property type="match status" value="1"/>
</dbReference>
<dbReference type="PANTHER" id="PTHR38590">
    <property type="entry name" value="BLL0828 PROTEIN"/>
    <property type="match status" value="1"/>
</dbReference>
<dbReference type="SUPFAM" id="SSF52980">
    <property type="entry name" value="Restriction endonuclease-like"/>
    <property type="match status" value="1"/>
</dbReference>
<accession>A0A0D8JBI8</accession>
<dbReference type="CDD" id="cd01038">
    <property type="entry name" value="Endonuclease_DUF559"/>
    <property type="match status" value="1"/>
</dbReference>
<dbReference type="STRING" id="1544798.LH29_00785"/>
<evidence type="ECO:0000259" key="1">
    <source>
        <dbReference type="Pfam" id="PF04480"/>
    </source>
</evidence>
<gene>
    <name evidence="2" type="ORF">LH29_00785</name>
</gene>
<dbReference type="OrthoDB" id="9798754at2"/>
<dbReference type="RefSeq" id="WP_045025665.1">
    <property type="nucleotide sequence ID" value="NZ_JRHC01000001.1"/>
</dbReference>
<dbReference type="GO" id="GO:0004812">
    <property type="term" value="F:aminoacyl-tRNA ligase activity"/>
    <property type="evidence" value="ECO:0007669"/>
    <property type="project" value="UniProtKB-KW"/>
</dbReference>
<keyword evidence="3" id="KW-1185">Reference proteome</keyword>
<feature type="domain" description="DUF559" evidence="1">
    <location>
        <begin position="19"/>
        <end position="124"/>
    </location>
</feature>
<dbReference type="InterPro" id="IPR011335">
    <property type="entry name" value="Restrct_endonuc-II-like"/>
</dbReference>
<name>A0A0D8JBI8_9BACT</name>
<organism evidence="2 3">
    <name type="scientific">Draconibacterium sediminis</name>
    <dbReference type="NCBI Taxonomy" id="1544798"/>
    <lineage>
        <taxon>Bacteria</taxon>
        <taxon>Pseudomonadati</taxon>
        <taxon>Bacteroidota</taxon>
        <taxon>Bacteroidia</taxon>
        <taxon>Marinilabiliales</taxon>
        <taxon>Prolixibacteraceae</taxon>
        <taxon>Draconibacterium</taxon>
    </lineage>
</organism>
<dbReference type="PANTHER" id="PTHR38590:SF1">
    <property type="entry name" value="BLL0828 PROTEIN"/>
    <property type="match status" value="1"/>
</dbReference>
<dbReference type="AlphaFoldDB" id="A0A0D8JBI8"/>
<keyword evidence="2" id="KW-0436">Ligase</keyword>
<dbReference type="Proteomes" id="UP000032544">
    <property type="component" value="Unassembled WGS sequence"/>
</dbReference>
<comment type="caution">
    <text evidence="2">The sequence shown here is derived from an EMBL/GenBank/DDBJ whole genome shotgun (WGS) entry which is preliminary data.</text>
</comment>
<dbReference type="InterPro" id="IPR007569">
    <property type="entry name" value="DUF559"/>
</dbReference>
<dbReference type="InterPro" id="IPR047216">
    <property type="entry name" value="Endonuclease_DUF559_bact"/>
</dbReference>
<keyword evidence="2" id="KW-0030">Aminoacyl-tRNA synthetase</keyword>
<reference evidence="2 3" key="1">
    <citation type="submission" date="2014-09" db="EMBL/GenBank/DDBJ databases">
        <title>Draft Genome Sequence of Draconibacterium sp. JN14CK-3.</title>
        <authorList>
            <person name="Dong C."/>
            <person name="Lai Q."/>
            <person name="Shao Z."/>
        </authorList>
    </citation>
    <scope>NUCLEOTIDE SEQUENCE [LARGE SCALE GENOMIC DNA]</scope>
    <source>
        <strain evidence="2 3">JN14CK-3</strain>
    </source>
</reference>
<proteinExistence type="predicted"/>
<evidence type="ECO:0000313" key="2">
    <source>
        <dbReference type="EMBL" id="KJF44104.1"/>
    </source>
</evidence>